<comment type="caution">
    <text evidence="2">The sequence shown here is derived from an EMBL/GenBank/DDBJ whole genome shotgun (WGS) entry which is preliminary data.</text>
</comment>
<organism evidence="2 3">
    <name type="scientific">Aquimarina brevivitae</name>
    <dbReference type="NCBI Taxonomy" id="323412"/>
    <lineage>
        <taxon>Bacteria</taxon>
        <taxon>Pseudomonadati</taxon>
        <taxon>Bacteroidota</taxon>
        <taxon>Flavobacteriia</taxon>
        <taxon>Flavobacteriales</taxon>
        <taxon>Flavobacteriaceae</taxon>
        <taxon>Aquimarina</taxon>
    </lineage>
</organism>
<evidence type="ECO:0000313" key="2">
    <source>
        <dbReference type="EMBL" id="RZS92315.1"/>
    </source>
</evidence>
<keyword evidence="1" id="KW-0472">Membrane</keyword>
<feature type="transmembrane region" description="Helical" evidence="1">
    <location>
        <begin position="237"/>
        <end position="256"/>
    </location>
</feature>
<dbReference type="AlphaFoldDB" id="A0A4Q7NYC2"/>
<proteinExistence type="predicted"/>
<reference evidence="2 3" key="1">
    <citation type="submission" date="2019-02" db="EMBL/GenBank/DDBJ databases">
        <title>Genomic Encyclopedia of Type Strains, Phase IV (KMG-IV): sequencing the most valuable type-strain genomes for metagenomic binning, comparative biology and taxonomic classification.</title>
        <authorList>
            <person name="Goeker M."/>
        </authorList>
    </citation>
    <scope>NUCLEOTIDE SEQUENCE [LARGE SCALE GENOMIC DNA]</scope>
    <source>
        <strain evidence="2 3">DSM 17196</strain>
    </source>
</reference>
<dbReference type="Proteomes" id="UP000292262">
    <property type="component" value="Unassembled WGS sequence"/>
</dbReference>
<gene>
    <name evidence="2" type="ORF">EV197_2953</name>
</gene>
<evidence type="ECO:0000256" key="1">
    <source>
        <dbReference type="SAM" id="Phobius"/>
    </source>
</evidence>
<keyword evidence="3" id="KW-1185">Reference proteome</keyword>
<evidence type="ECO:0000313" key="3">
    <source>
        <dbReference type="Proteomes" id="UP000292262"/>
    </source>
</evidence>
<dbReference type="RefSeq" id="WP_130287475.1">
    <property type="nucleotide sequence ID" value="NZ_SGXE01000004.1"/>
</dbReference>
<dbReference type="OrthoDB" id="1186626at2"/>
<keyword evidence="1" id="KW-1133">Transmembrane helix</keyword>
<evidence type="ECO:0008006" key="4">
    <source>
        <dbReference type="Google" id="ProtNLM"/>
    </source>
</evidence>
<dbReference type="EMBL" id="SGXE01000004">
    <property type="protein sequence ID" value="RZS92315.1"/>
    <property type="molecule type" value="Genomic_DNA"/>
</dbReference>
<keyword evidence="1" id="KW-0812">Transmembrane</keyword>
<sequence>MKIPFLNNILKKKYTAVAYTRRPEGTPIGIGVQIQLKKDEVDITDTFIFEAKDIAAKHLKGQEIELIIDDDNILSKSVTSNDDDQDSVAQTYPNLNTEDFYVQVLRTADNAFVAVCRKSYVNELIAHFAEFGVAVTAVHLGALQLAVLGKHLNETTVASYNKIALFDNEELVTLQPQELKAEKIYRLQGMYLDATYALPFATLLNGLTQQIEFSGNLIEKNQALAKETKEKNFFKKALQFGLGALLLALTINFLMFNAKYKKSQALQEELQVITSQTKSSKQQQEAVAKKEAIVTSILNTGYSKSSWYTDQVIKRLPTTIQLNSFNYQPLLRTIRPDKSITVQNNTIEISGSTIDKESFTSWLHQIEQLAFVDQLITKEYSENSTNKASFAIEIRIKDDPEE</sequence>
<name>A0A4Q7NYC2_9FLAO</name>
<protein>
    <recommendedName>
        <fullName evidence="4">Fimbrial assembly protein PilN</fullName>
    </recommendedName>
</protein>
<accession>A0A4Q7NYC2</accession>